<keyword evidence="2 6" id="KW-0378">Hydrolase</keyword>
<comment type="subcellular location">
    <subcellularLocation>
        <location evidence="6">Secreted</location>
        <location evidence="6">Cell wall</location>
    </subcellularLocation>
    <subcellularLocation>
        <location evidence="6">Secreted</location>
        <location evidence="6">Extracellular space</location>
        <location evidence="6">Apoplast</location>
    </subcellularLocation>
</comment>
<dbReference type="EC" id="2.4.1.207" evidence="6"/>
<dbReference type="GO" id="GO:0048046">
    <property type="term" value="C:apoplast"/>
    <property type="evidence" value="ECO:0007669"/>
    <property type="project" value="UniProtKB-SubCell"/>
</dbReference>
<dbReference type="GO" id="GO:0004553">
    <property type="term" value="F:hydrolase activity, hydrolyzing O-glycosyl compounds"/>
    <property type="evidence" value="ECO:0007669"/>
    <property type="project" value="InterPro"/>
</dbReference>
<dbReference type="PANTHER" id="PTHR31062">
    <property type="entry name" value="XYLOGLUCAN ENDOTRANSGLUCOSYLASE/HYDROLASE PROTEIN 8-RELATED"/>
    <property type="match status" value="1"/>
</dbReference>
<evidence type="ECO:0000313" key="9">
    <source>
        <dbReference type="RefSeq" id="XP_010913492.2"/>
    </source>
</evidence>
<proteinExistence type="inferred from homology"/>
<dbReference type="SUPFAM" id="SSF49899">
    <property type="entry name" value="Concanavalin A-like lectins/glucanases"/>
    <property type="match status" value="1"/>
</dbReference>
<dbReference type="InterPro" id="IPR016455">
    <property type="entry name" value="XTH"/>
</dbReference>
<keyword evidence="6" id="KW-0134">Cell wall</keyword>
<dbReference type="KEGG" id="egu:105039158"/>
<keyword evidence="1 6" id="KW-0808">Transferase</keyword>
<keyword evidence="8" id="KW-1185">Reference proteome</keyword>
<dbReference type="InterPro" id="IPR044791">
    <property type="entry name" value="Beta-glucanase/XTH"/>
</dbReference>
<dbReference type="PROSITE" id="PS51762">
    <property type="entry name" value="GH16_2"/>
    <property type="match status" value="1"/>
</dbReference>
<dbReference type="Pfam" id="PF00722">
    <property type="entry name" value="Glyco_hydro_16"/>
    <property type="match status" value="1"/>
</dbReference>
<dbReference type="RefSeq" id="XP_010913492.2">
    <property type="nucleotide sequence ID" value="XM_010915190.3"/>
</dbReference>
<accession>A0A6I9QSK4</accession>
<evidence type="ECO:0000256" key="1">
    <source>
        <dbReference type="ARBA" id="ARBA00022679"/>
    </source>
</evidence>
<dbReference type="InterPro" id="IPR013320">
    <property type="entry name" value="ConA-like_dom_sf"/>
</dbReference>
<dbReference type="CDD" id="cd02176">
    <property type="entry name" value="GH16_XET"/>
    <property type="match status" value="1"/>
</dbReference>
<dbReference type="Proteomes" id="UP000504607">
    <property type="component" value="Chromosome 2"/>
</dbReference>
<evidence type="ECO:0000256" key="5">
    <source>
        <dbReference type="PIRSR" id="PIRSR005604-1"/>
    </source>
</evidence>
<gene>
    <name evidence="9" type="primary">LOC105039158</name>
</gene>
<keyword evidence="4 6" id="KW-0326">Glycosidase</keyword>
<dbReference type="InParanoid" id="A0A6I9QSK4"/>
<keyword evidence="6" id="KW-0961">Cell wall biogenesis/degradation</keyword>
<reference evidence="9" key="1">
    <citation type="submission" date="2025-08" db="UniProtKB">
        <authorList>
            <consortium name="RefSeq"/>
        </authorList>
    </citation>
    <scope>IDENTIFICATION</scope>
</reference>
<evidence type="ECO:0000256" key="4">
    <source>
        <dbReference type="ARBA" id="ARBA00023295"/>
    </source>
</evidence>
<feature type="domain" description="GH16" evidence="7">
    <location>
        <begin position="30"/>
        <end position="237"/>
    </location>
</feature>
<dbReference type="PIRSF" id="PIRSF005604">
    <property type="entry name" value="XET"/>
    <property type="match status" value="1"/>
</dbReference>
<dbReference type="OrthoDB" id="4781at2759"/>
<evidence type="ECO:0000256" key="6">
    <source>
        <dbReference type="RuleBase" id="RU361120"/>
    </source>
</evidence>
<evidence type="ECO:0000256" key="3">
    <source>
        <dbReference type="ARBA" id="ARBA00023157"/>
    </source>
</evidence>
<name>A0A6I9QSK4_ELAGV</name>
<feature type="active site" description="Nucleophile" evidence="5">
    <location>
        <position position="124"/>
    </location>
</feature>
<feature type="active site" description="Proton donor" evidence="5">
    <location>
        <position position="128"/>
    </location>
</feature>
<dbReference type="GeneID" id="105039158"/>
<comment type="function">
    <text evidence="6">Catalyzes xyloglucan endohydrolysis (XEH) and/or endotransglycosylation (XET). Cleaves and religates xyloglucan polymers, an essential constituent of the primary cell wall, and thereby participates in cell wall construction of growing tissues.</text>
</comment>
<dbReference type="GO" id="GO:0071555">
    <property type="term" value="P:cell wall organization"/>
    <property type="evidence" value="ECO:0007669"/>
    <property type="project" value="UniProtKB-KW"/>
</dbReference>
<evidence type="ECO:0000256" key="2">
    <source>
        <dbReference type="ARBA" id="ARBA00022801"/>
    </source>
</evidence>
<keyword evidence="6" id="KW-0964">Secreted</keyword>
<dbReference type="Pfam" id="PF06955">
    <property type="entry name" value="XET_C"/>
    <property type="match status" value="1"/>
</dbReference>
<dbReference type="InterPro" id="IPR000757">
    <property type="entry name" value="Beta-glucanase-like"/>
</dbReference>
<dbReference type="GO" id="GO:0010411">
    <property type="term" value="P:xyloglucan metabolic process"/>
    <property type="evidence" value="ECO:0007669"/>
    <property type="project" value="InterPro"/>
</dbReference>
<organism evidence="8 9">
    <name type="scientific">Elaeis guineensis var. tenera</name>
    <name type="common">Oil palm</name>
    <dbReference type="NCBI Taxonomy" id="51953"/>
    <lineage>
        <taxon>Eukaryota</taxon>
        <taxon>Viridiplantae</taxon>
        <taxon>Streptophyta</taxon>
        <taxon>Embryophyta</taxon>
        <taxon>Tracheophyta</taxon>
        <taxon>Spermatophyta</taxon>
        <taxon>Magnoliopsida</taxon>
        <taxon>Liliopsida</taxon>
        <taxon>Arecaceae</taxon>
        <taxon>Arecoideae</taxon>
        <taxon>Cocoseae</taxon>
        <taxon>Elaeidinae</taxon>
        <taxon>Elaeis</taxon>
    </lineage>
</organism>
<dbReference type="Gene3D" id="2.60.120.200">
    <property type="match status" value="1"/>
</dbReference>
<evidence type="ECO:0000259" key="7">
    <source>
        <dbReference type="PROSITE" id="PS51762"/>
    </source>
</evidence>
<keyword evidence="6" id="KW-0052">Apoplast</keyword>
<dbReference type="InterPro" id="IPR010713">
    <property type="entry name" value="XET_C"/>
</dbReference>
<keyword evidence="3" id="KW-1015">Disulfide bond</keyword>
<evidence type="ECO:0000313" key="8">
    <source>
        <dbReference type="Proteomes" id="UP000504607"/>
    </source>
</evidence>
<protein>
    <recommendedName>
        <fullName evidence="6">Xyloglucan endotransglucosylase/hydrolase</fullName>
        <ecNumber evidence="6">2.4.1.207</ecNumber>
    </recommendedName>
</protein>
<dbReference type="GO" id="GO:0016762">
    <property type="term" value="F:xyloglucan:xyloglucosyl transferase activity"/>
    <property type="evidence" value="ECO:0007669"/>
    <property type="project" value="UniProtKB-EC"/>
</dbReference>
<comment type="similarity">
    <text evidence="6">Belongs to the glycosyl hydrolase 16 family.</text>
</comment>
<dbReference type="AlphaFoldDB" id="A0A6I9QSK4"/>
<dbReference type="FunFam" id="2.60.120.200:FF:000025">
    <property type="entry name" value="Xyloglucan endotransglucosylase/hydrolase"/>
    <property type="match status" value="1"/>
</dbReference>
<dbReference type="GO" id="GO:0042546">
    <property type="term" value="P:cell wall biogenesis"/>
    <property type="evidence" value="ECO:0007669"/>
    <property type="project" value="InterPro"/>
</dbReference>
<sequence length="303" mass="34770">MTSLDGYKWRCSFAFGKYEQMASALLLALLLMAHLDCPFARRLYGLDGFNQNYAITWGANHVSYLDQGRVVQLSLDRSSGSGFGSKLDYRSGFFHLKIKLPNKDSAGVVATFYLSSRTNARHDELDYEFLGNREGKPITLQTNIFANGHGNREQRIHLWFDPTADFHDYKILWNAYQIVFFVDDTPIRVYKNLASIGVEYPSQPMQILASIWDGDSWATDGGRTKINWTHSPFYAQFQGFNIDGCSSDSITCSSPNLWWNAGSYRELNPAQKAAYQHVKEKYMTYDYCYDKTRYPTPPPECYQ</sequence>
<comment type="PTM">
    <text evidence="6">Contains at least one intrachain disulfide bond essential for its enzymatic activity.</text>
</comment>